<evidence type="ECO:0008006" key="4">
    <source>
        <dbReference type="Google" id="ProtNLM"/>
    </source>
</evidence>
<dbReference type="AlphaFoldDB" id="A0A7I7VZJ1"/>
<dbReference type="RefSeq" id="WP_235849902.1">
    <property type="nucleotide sequence ID" value="NZ_AP022605.1"/>
</dbReference>
<feature type="transmembrane region" description="Helical" evidence="1">
    <location>
        <begin position="20"/>
        <end position="37"/>
    </location>
</feature>
<accession>A0A7I7VZJ1</accession>
<sequence>MGGALVLLRQQGPLGPARTLLTITAALLAVLVLSLGYRRTTQIRDSPIIAGRVVISAARAEVLAIGAATLCFATAVVLVLLLYPV</sequence>
<reference evidence="2 3" key="1">
    <citation type="journal article" date="2019" name="Emerg. Microbes Infect.">
        <title>Comprehensive subspecies identification of 175 nontuberculous mycobacteria species based on 7547 genomic profiles.</title>
        <authorList>
            <person name="Matsumoto Y."/>
            <person name="Kinjo T."/>
            <person name="Motooka D."/>
            <person name="Nabeya D."/>
            <person name="Jung N."/>
            <person name="Uechi K."/>
            <person name="Horii T."/>
            <person name="Iida T."/>
            <person name="Fujita J."/>
            <person name="Nakamura S."/>
        </authorList>
    </citation>
    <scope>NUCLEOTIDE SEQUENCE [LARGE SCALE GENOMIC DNA]</scope>
    <source>
        <strain evidence="2 3">JCM 12405</strain>
    </source>
</reference>
<keyword evidence="1" id="KW-0472">Membrane</keyword>
<feature type="transmembrane region" description="Helical" evidence="1">
    <location>
        <begin position="62"/>
        <end position="83"/>
    </location>
</feature>
<organism evidence="2 3">
    <name type="scientific">Mycolicibacterium doricum</name>
    <dbReference type="NCBI Taxonomy" id="126673"/>
    <lineage>
        <taxon>Bacteria</taxon>
        <taxon>Bacillati</taxon>
        <taxon>Actinomycetota</taxon>
        <taxon>Actinomycetes</taxon>
        <taxon>Mycobacteriales</taxon>
        <taxon>Mycobacteriaceae</taxon>
        <taxon>Mycolicibacterium</taxon>
    </lineage>
</organism>
<protein>
    <recommendedName>
        <fullName evidence="4">DUF202 domain-containing protein</fullName>
    </recommendedName>
</protein>
<keyword evidence="1" id="KW-0812">Transmembrane</keyword>
<dbReference type="EMBL" id="AP022605">
    <property type="protein sequence ID" value="BBZ09553.1"/>
    <property type="molecule type" value="Genomic_DNA"/>
</dbReference>
<dbReference type="KEGG" id="mdr:MDOR_37220"/>
<name>A0A7I7VZJ1_9MYCO</name>
<evidence type="ECO:0000256" key="1">
    <source>
        <dbReference type="SAM" id="Phobius"/>
    </source>
</evidence>
<evidence type="ECO:0000313" key="2">
    <source>
        <dbReference type="EMBL" id="BBZ09553.1"/>
    </source>
</evidence>
<keyword evidence="1" id="KW-1133">Transmembrane helix</keyword>
<dbReference type="Proteomes" id="UP000467201">
    <property type="component" value="Chromosome"/>
</dbReference>
<proteinExistence type="predicted"/>
<gene>
    <name evidence="2" type="ORF">MDOR_37220</name>
</gene>
<evidence type="ECO:0000313" key="3">
    <source>
        <dbReference type="Proteomes" id="UP000467201"/>
    </source>
</evidence>